<dbReference type="EMBL" id="SLXK01000016">
    <property type="protein sequence ID" value="TCP28699.1"/>
    <property type="molecule type" value="Genomic_DNA"/>
</dbReference>
<dbReference type="AlphaFoldDB" id="A0A4R2P1W3"/>
<dbReference type="Gene3D" id="3.40.50.720">
    <property type="entry name" value="NAD(P)-binding Rossmann-like Domain"/>
    <property type="match status" value="1"/>
</dbReference>
<protein>
    <submittedName>
        <fullName evidence="1">Ornithine cyclodeaminase</fullName>
    </submittedName>
</protein>
<dbReference type="InterPro" id="IPR036291">
    <property type="entry name" value="NAD(P)-bd_dom_sf"/>
</dbReference>
<dbReference type="InterPro" id="IPR023401">
    <property type="entry name" value="ODC_N"/>
</dbReference>
<proteinExistence type="predicted"/>
<comment type="caution">
    <text evidence="1">The sequence shown here is derived from an EMBL/GenBank/DDBJ whole genome shotgun (WGS) entry which is preliminary data.</text>
</comment>
<gene>
    <name evidence="1" type="ORF">EV207_1169</name>
</gene>
<evidence type="ECO:0000313" key="2">
    <source>
        <dbReference type="Proteomes" id="UP000295416"/>
    </source>
</evidence>
<dbReference type="OrthoDB" id="9792005at2"/>
<dbReference type="RefSeq" id="WP_132746371.1">
    <property type="nucleotide sequence ID" value="NZ_SLXK01000016.1"/>
</dbReference>
<dbReference type="GO" id="GO:0005737">
    <property type="term" value="C:cytoplasm"/>
    <property type="evidence" value="ECO:0007669"/>
    <property type="project" value="TreeGrafter"/>
</dbReference>
<dbReference type="PIRSF" id="PIRSF001439">
    <property type="entry name" value="CryM"/>
    <property type="match status" value="1"/>
</dbReference>
<accession>A0A4R2P1W3</accession>
<dbReference type="Proteomes" id="UP000295416">
    <property type="component" value="Unassembled WGS sequence"/>
</dbReference>
<organism evidence="1 2">
    <name type="scientific">Scopulibacillus darangshiensis</name>
    <dbReference type="NCBI Taxonomy" id="442528"/>
    <lineage>
        <taxon>Bacteria</taxon>
        <taxon>Bacillati</taxon>
        <taxon>Bacillota</taxon>
        <taxon>Bacilli</taxon>
        <taxon>Bacillales</taxon>
        <taxon>Sporolactobacillaceae</taxon>
        <taxon>Scopulibacillus</taxon>
    </lineage>
</organism>
<dbReference type="PANTHER" id="PTHR13812">
    <property type="entry name" value="KETIMINE REDUCTASE MU-CRYSTALLIN"/>
    <property type="match status" value="1"/>
</dbReference>
<dbReference type="SUPFAM" id="SSF51735">
    <property type="entry name" value="NAD(P)-binding Rossmann-fold domains"/>
    <property type="match status" value="1"/>
</dbReference>
<dbReference type="Gene3D" id="3.30.1780.10">
    <property type="entry name" value="ornithine cyclodeaminase, domain 1"/>
    <property type="match status" value="1"/>
</dbReference>
<dbReference type="InterPro" id="IPR003462">
    <property type="entry name" value="ODC_Mu_crystall"/>
</dbReference>
<reference evidence="1 2" key="1">
    <citation type="submission" date="2019-03" db="EMBL/GenBank/DDBJ databases">
        <title>Genomic Encyclopedia of Type Strains, Phase IV (KMG-IV): sequencing the most valuable type-strain genomes for metagenomic binning, comparative biology and taxonomic classification.</title>
        <authorList>
            <person name="Goeker M."/>
        </authorList>
    </citation>
    <scope>NUCLEOTIDE SEQUENCE [LARGE SCALE GENOMIC DNA]</scope>
    <source>
        <strain evidence="1 2">DSM 19377</strain>
    </source>
</reference>
<name>A0A4R2P1W3_9BACL</name>
<sequence>MLVLNEKAIDEAATMKDIINAIEDAYRIYEKGAFNMPKRSHISEGDNTLLLMPCLNQNGFGTKIVSVFPNNKKHPVIQGLMLLNDGETGKPKALLNGRQLTAVRTGAVGGAAVRYLSPESATSAGLIGTGVQGMYQLIATCSERTIKDIYLSNRSQEKIPAFAKKLRSHISADTTIHITGSAEEAVRHSDIIITATTSKTPVLPDDPDIYNGKLAIGIGSFQPNMREFPQSLLTEAENMFIDSNDATHETGDLIDPLTNGWLRDSQILPFSKLVSSEVEVDLSHAVPRVFKSTGMALFDLVVAETIYKKARTEQIGQFIEL</sequence>
<keyword evidence="2" id="KW-1185">Reference proteome</keyword>
<dbReference type="Pfam" id="PF02423">
    <property type="entry name" value="OCD_Mu_crystall"/>
    <property type="match status" value="1"/>
</dbReference>
<evidence type="ECO:0000313" key="1">
    <source>
        <dbReference type="EMBL" id="TCP28699.1"/>
    </source>
</evidence>
<dbReference type="PANTHER" id="PTHR13812:SF19">
    <property type="entry name" value="KETIMINE REDUCTASE MU-CRYSTALLIN"/>
    <property type="match status" value="1"/>
</dbReference>